<keyword evidence="3" id="KW-0804">Transcription</keyword>
<name>A0A5E4SIC3_9BURK</name>
<keyword evidence="2 4" id="KW-0238">DNA-binding</keyword>
<keyword evidence="7" id="KW-1185">Reference proteome</keyword>
<protein>
    <submittedName>
        <fullName evidence="6">TetR family transcriptional regulator</fullName>
    </submittedName>
</protein>
<dbReference type="AlphaFoldDB" id="A0A5E4SIC3"/>
<evidence type="ECO:0000256" key="1">
    <source>
        <dbReference type="ARBA" id="ARBA00023015"/>
    </source>
</evidence>
<organism evidence="6 7">
    <name type="scientific">Pandoraea eparura</name>
    <dbReference type="NCBI Taxonomy" id="2508291"/>
    <lineage>
        <taxon>Bacteria</taxon>
        <taxon>Pseudomonadati</taxon>
        <taxon>Pseudomonadota</taxon>
        <taxon>Betaproteobacteria</taxon>
        <taxon>Burkholderiales</taxon>
        <taxon>Burkholderiaceae</taxon>
        <taxon>Pandoraea</taxon>
    </lineage>
</organism>
<evidence type="ECO:0000256" key="3">
    <source>
        <dbReference type="ARBA" id="ARBA00023163"/>
    </source>
</evidence>
<evidence type="ECO:0000313" key="6">
    <source>
        <dbReference type="EMBL" id="VVD75686.1"/>
    </source>
</evidence>
<reference evidence="6 7" key="1">
    <citation type="submission" date="2019-08" db="EMBL/GenBank/DDBJ databases">
        <authorList>
            <person name="Peeters C."/>
        </authorList>
    </citation>
    <scope>NUCLEOTIDE SEQUENCE [LARGE SCALE GENOMIC DNA]</scope>
    <source>
        <strain evidence="6 7">LMG 31012</strain>
    </source>
</reference>
<proteinExistence type="predicted"/>
<keyword evidence="1" id="KW-0805">Transcription regulation</keyword>
<feature type="DNA-binding region" description="H-T-H motif" evidence="4">
    <location>
        <begin position="36"/>
        <end position="55"/>
    </location>
</feature>
<gene>
    <name evidence="6" type="ORF">PEP31012_00825</name>
</gene>
<dbReference type="PRINTS" id="PR00455">
    <property type="entry name" value="HTHTETR"/>
</dbReference>
<evidence type="ECO:0000256" key="2">
    <source>
        <dbReference type="ARBA" id="ARBA00023125"/>
    </source>
</evidence>
<dbReference type="EMBL" id="CABPSH010000002">
    <property type="protein sequence ID" value="VVD75686.1"/>
    <property type="molecule type" value="Genomic_DNA"/>
</dbReference>
<dbReference type="OrthoDB" id="6684185at2"/>
<dbReference type="InterPro" id="IPR009057">
    <property type="entry name" value="Homeodomain-like_sf"/>
</dbReference>
<dbReference type="RefSeq" id="WP_150588105.1">
    <property type="nucleotide sequence ID" value="NZ_CABPSH010000002.1"/>
</dbReference>
<dbReference type="SUPFAM" id="SSF46689">
    <property type="entry name" value="Homeodomain-like"/>
    <property type="match status" value="1"/>
</dbReference>
<dbReference type="PROSITE" id="PS50977">
    <property type="entry name" value="HTH_TETR_2"/>
    <property type="match status" value="1"/>
</dbReference>
<dbReference type="Proteomes" id="UP000400981">
    <property type="component" value="Unassembled WGS sequence"/>
</dbReference>
<dbReference type="Pfam" id="PF00440">
    <property type="entry name" value="TetR_N"/>
    <property type="match status" value="1"/>
</dbReference>
<sequence length="134" mass="15650">MKRKRLTHEERRLQTRERLLEAALALFLERGFFSTSLEDITNAAGYTRGAFYSNFCDKSDLLIESLRRQQGNLTHRLRRTISELNEYLRSNDCFLLWMEATLLARRNPAFGDRLDPILNDEESASPRGIAQKEL</sequence>
<dbReference type="PANTHER" id="PTHR47506">
    <property type="entry name" value="TRANSCRIPTIONAL REGULATORY PROTEIN"/>
    <property type="match status" value="1"/>
</dbReference>
<dbReference type="PANTHER" id="PTHR47506:SF1">
    <property type="entry name" value="HTH-TYPE TRANSCRIPTIONAL REGULATOR YJDC"/>
    <property type="match status" value="1"/>
</dbReference>
<evidence type="ECO:0000313" key="7">
    <source>
        <dbReference type="Proteomes" id="UP000400981"/>
    </source>
</evidence>
<accession>A0A5E4SIC3</accession>
<feature type="domain" description="HTH tetR-type" evidence="5">
    <location>
        <begin position="13"/>
        <end position="73"/>
    </location>
</feature>
<evidence type="ECO:0000256" key="4">
    <source>
        <dbReference type="PROSITE-ProRule" id="PRU00335"/>
    </source>
</evidence>
<dbReference type="GO" id="GO:0003677">
    <property type="term" value="F:DNA binding"/>
    <property type="evidence" value="ECO:0007669"/>
    <property type="project" value="UniProtKB-UniRule"/>
</dbReference>
<dbReference type="InterPro" id="IPR001647">
    <property type="entry name" value="HTH_TetR"/>
</dbReference>
<evidence type="ECO:0000259" key="5">
    <source>
        <dbReference type="PROSITE" id="PS50977"/>
    </source>
</evidence>
<dbReference type="Gene3D" id="1.10.357.10">
    <property type="entry name" value="Tetracycline Repressor, domain 2"/>
    <property type="match status" value="1"/>
</dbReference>